<dbReference type="PaxDb" id="4565-Traes_1AS_297BF7895.1"/>
<dbReference type="Gramene" id="TraesARI1A03G00011860.1">
    <property type="protein sequence ID" value="TraesARI1A03G00011860.1.CDS1"/>
    <property type="gene ID" value="TraesARI1A03G00011860"/>
</dbReference>
<feature type="region of interest" description="Disordered" evidence="4">
    <location>
        <begin position="1"/>
        <end position="24"/>
    </location>
</feature>
<dbReference type="AlphaFoldDB" id="A0A3B5XU19"/>
<evidence type="ECO:0000313" key="5">
    <source>
        <dbReference type="EnsemblPlants" id="TraesCS1A02G041500.1.cds1"/>
    </source>
</evidence>
<dbReference type="EnsemblPlants" id="TraesCS1A02G041500.1">
    <property type="protein sequence ID" value="TraesCS1A02G041500.1.cds1"/>
    <property type="gene ID" value="TraesCS1A02G041500"/>
</dbReference>
<evidence type="ECO:0000313" key="6">
    <source>
        <dbReference type="Proteomes" id="UP000019116"/>
    </source>
</evidence>
<name>A0A3B5XU19_WHEAT</name>
<dbReference type="SMR" id="A0A3B5XU19"/>
<comment type="similarity">
    <text evidence="1">Belongs to the protease inhibitor I13 (potato type I serine protease inhibitor) family.</text>
</comment>
<dbReference type="Gene3D" id="3.30.10.10">
    <property type="entry name" value="Trypsin Inhibitor V, subunit A"/>
    <property type="match status" value="1"/>
</dbReference>
<sequence length="83" mass="8762">MSSMEGSTVKFPEPASGGTGASSVKTSWTEVVGMSVEKAKEIIAKDKPDAEIEVLLVDALVTQDLRPDRVQIFIVVADTPTVG</sequence>
<dbReference type="InterPro" id="IPR000864">
    <property type="entry name" value="Prot_inh_pot1"/>
</dbReference>
<evidence type="ECO:0000256" key="4">
    <source>
        <dbReference type="SAM" id="MobiDB-lite"/>
    </source>
</evidence>
<dbReference type="Gramene" id="TraesCS1A02G041500.1">
    <property type="protein sequence ID" value="TraesCS1A02G041500.1.cds1"/>
    <property type="gene ID" value="TraesCS1A02G041500"/>
</dbReference>
<reference evidence="5" key="2">
    <citation type="submission" date="2018-10" db="UniProtKB">
        <authorList>
            <consortium name="EnsemblPlants"/>
        </authorList>
    </citation>
    <scope>IDENTIFICATION</scope>
</reference>
<dbReference type="PRINTS" id="PR00292">
    <property type="entry name" value="POTATOINHBTR"/>
</dbReference>
<evidence type="ECO:0000256" key="2">
    <source>
        <dbReference type="ARBA" id="ARBA00022690"/>
    </source>
</evidence>
<dbReference type="GO" id="GO:0004867">
    <property type="term" value="F:serine-type endopeptidase inhibitor activity"/>
    <property type="evidence" value="ECO:0007669"/>
    <property type="project" value="UniProtKB-KW"/>
</dbReference>
<accession>A0A3B5XU19</accession>
<dbReference type="Pfam" id="PF00280">
    <property type="entry name" value="potato_inhibit"/>
    <property type="match status" value="1"/>
</dbReference>
<dbReference type="GO" id="GO:0009611">
    <property type="term" value="P:response to wounding"/>
    <property type="evidence" value="ECO:0007669"/>
    <property type="project" value="InterPro"/>
</dbReference>
<evidence type="ECO:0000256" key="3">
    <source>
        <dbReference type="ARBA" id="ARBA00022900"/>
    </source>
</evidence>
<keyword evidence="3" id="KW-0722">Serine protease inhibitor</keyword>
<proteinExistence type="inferred from homology"/>
<dbReference type="Proteomes" id="UP000019116">
    <property type="component" value="Chromosome 1A"/>
</dbReference>
<dbReference type="Gramene" id="TraesCS1A03G0098800.1">
    <property type="protein sequence ID" value="TraesCS1A03G0098800.1.CDS1"/>
    <property type="gene ID" value="TraesCS1A03G0098800"/>
</dbReference>
<organism evidence="5">
    <name type="scientific">Triticum aestivum</name>
    <name type="common">Wheat</name>
    <dbReference type="NCBI Taxonomy" id="4565"/>
    <lineage>
        <taxon>Eukaryota</taxon>
        <taxon>Viridiplantae</taxon>
        <taxon>Streptophyta</taxon>
        <taxon>Embryophyta</taxon>
        <taxon>Tracheophyta</taxon>
        <taxon>Spermatophyta</taxon>
        <taxon>Magnoliopsida</taxon>
        <taxon>Liliopsida</taxon>
        <taxon>Poales</taxon>
        <taxon>Poaceae</taxon>
        <taxon>BOP clade</taxon>
        <taxon>Pooideae</taxon>
        <taxon>Triticodae</taxon>
        <taxon>Triticeae</taxon>
        <taxon>Triticinae</taxon>
        <taxon>Triticum</taxon>
    </lineage>
</organism>
<dbReference type="PANTHER" id="PTHR33091">
    <property type="entry name" value="PROTEIN, PUTATIVE, EXPRESSED-RELATED"/>
    <property type="match status" value="1"/>
</dbReference>
<dbReference type="OrthoDB" id="658623at2759"/>
<dbReference type="InterPro" id="IPR036354">
    <property type="entry name" value="Prot_inh_pot1_sf"/>
</dbReference>
<keyword evidence="6" id="KW-1185">Reference proteome</keyword>
<dbReference type="SUPFAM" id="SSF54654">
    <property type="entry name" value="CI-2 family of serine protease inhibitors"/>
    <property type="match status" value="1"/>
</dbReference>
<dbReference type="PANTHER" id="PTHR33091:SF46">
    <property type="entry name" value="SUBTILISIN-CHYMOTRYPSIN INHIBITOR-2A"/>
    <property type="match status" value="1"/>
</dbReference>
<keyword evidence="2" id="KW-0646">Protease inhibitor</keyword>
<protein>
    <submittedName>
        <fullName evidence="5">Uncharacterized protein</fullName>
    </submittedName>
</protein>
<evidence type="ECO:0000256" key="1">
    <source>
        <dbReference type="ARBA" id="ARBA00008210"/>
    </source>
</evidence>
<reference evidence="5" key="1">
    <citation type="submission" date="2018-08" db="EMBL/GenBank/DDBJ databases">
        <authorList>
            <person name="Rossello M."/>
        </authorList>
    </citation>
    <scope>NUCLEOTIDE SEQUENCE [LARGE SCALE GENOMIC DNA]</scope>
    <source>
        <strain evidence="5">cv. Chinese Spring</strain>
    </source>
</reference>
<dbReference type="STRING" id="4565.A0A3B5XU19"/>